<dbReference type="Proteomes" id="UP001497623">
    <property type="component" value="Unassembled WGS sequence"/>
</dbReference>
<feature type="non-terminal residue" evidence="1">
    <location>
        <position position="110"/>
    </location>
</feature>
<evidence type="ECO:0000313" key="1">
    <source>
        <dbReference type="EMBL" id="CAL4081552.1"/>
    </source>
</evidence>
<name>A0AAV2QG79_MEGNR</name>
<dbReference type="AlphaFoldDB" id="A0AAV2QG79"/>
<comment type="caution">
    <text evidence="1">The sequence shown here is derived from an EMBL/GenBank/DDBJ whole genome shotgun (WGS) entry which is preliminary data.</text>
</comment>
<protein>
    <submittedName>
        <fullName evidence="1">Uncharacterized protein</fullName>
    </submittedName>
</protein>
<reference evidence="1 2" key="1">
    <citation type="submission" date="2024-05" db="EMBL/GenBank/DDBJ databases">
        <authorList>
            <person name="Wallberg A."/>
        </authorList>
    </citation>
    <scope>NUCLEOTIDE SEQUENCE [LARGE SCALE GENOMIC DNA]</scope>
</reference>
<accession>A0AAV2QG79</accession>
<dbReference type="EMBL" id="CAXKWB010006130">
    <property type="protein sequence ID" value="CAL4081552.1"/>
    <property type="molecule type" value="Genomic_DNA"/>
</dbReference>
<sequence length="110" mass="11891">MCLGCGHTGKQIDLITPDLCISELSVTNTIKSLKKSPSSGRDGITVSHLFHALSEPLIKVLCELYSAIITTSTIPDIFEVGIIIPNLKKSTLDPNNSSNYRPITLSSIHI</sequence>
<evidence type="ECO:0000313" key="2">
    <source>
        <dbReference type="Proteomes" id="UP001497623"/>
    </source>
</evidence>
<keyword evidence="2" id="KW-1185">Reference proteome</keyword>
<organism evidence="1 2">
    <name type="scientific">Meganyctiphanes norvegica</name>
    <name type="common">Northern krill</name>
    <name type="synonym">Thysanopoda norvegica</name>
    <dbReference type="NCBI Taxonomy" id="48144"/>
    <lineage>
        <taxon>Eukaryota</taxon>
        <taxon>Metazoa</taxon>
        <taxon>Ecdysozoa</taxon>
        <taxon>Arthropoda</taxon>
        <taxon>Crustacea</taxon>
        <taxon>Multicrustacea</taxon>
        <taxon>Malacostraca</taxon>
        <taxon>Eumalacostraca</taxon>
        <taxon>Eucarida</taxon>
        <taxon>Euphausiacea</taxon>
        <taxon>Euphausiidae</taxon>
        <taxon>Meganyctiphanes</taxon>
    </lineage>
</organism>
<proteinExistence type="predicted"/>
<gene>
    <name evidence="1" type="ORF">MNOR_LOCUS11579</name>
</gene>